<dbReference type="EMBL" id="JANBPG010000313">
    <property type="protein sequence ID" value="KAJ1897647.1"/>
    <property type="molecule type" value="Genomic_DNA"/>
</dbReference>
<sequence>MTCSEFKSIFPDVDVPLQDLPTFFFEQTSKLQSDRPIFVNADNSQTETLTGTQLHDMSVALASGLYHTLNVRKGDVVAVVLPNTIYYFVVTMAALMLGATCTLINPAYVPGELAQQLGHCGAKFVVTDNNTLPSIRQALAQLEGTIISSTKSILCVDRASAHAGVHSIFGILSHHEFPRFRVSCKAEMQATPAFLCYSGGTTGLPKGVMLSHYNIVANILQGKCLQDTLRIAKRTTLTMLPIFHIYGLVSIALTFPLCGSSIVFMSKFNPCRFLQLIEEYKVTDVALVPPIINTLAKLPPASFINNVSSLQLVISGAAPLGPGTTALFEVFINARVAQGYGLTETSPGISFNIHDSNNHKSSGTLMPNIEAIVVDDYGRRLGPGKTGELCSRGPNIMLGYLQNEEETTRVIGEDGFSHTGDIGFIDHPATVFVTDRKKELIKFNGFQVAPAELEGILLLHPQVKDCAVIGVFDDERLTEVPRAFLVLSADEAGRSLQADEVARELVEWVNGQVAYFKHLRGGYVLVDAIPKSPAGKIPRRVLRDMVTGAKQINNAY</sequence>
<accession>A0ACC1INA8</accession>
<gene>
    <name evidence="1" type="ORF">LPJ66_003240</name>
</gene>
<organism evidence="1 2">
    <name type="scientific">Kickxella alabastrina</name>
    <dbReference type="NCBI Taxonomy" id="61397"/>
    <lineage>
        <taxon>Eukaryota</taxon>
        <taxon>Fungi</taxon>
        <taxon>Fungi incertae sedis</taxon>
        <taxon>Zoopagomycota</taxon>
        <taxon>Kickxellomycotina</taxon>
        <taxon>Kickxellomycetes</taxon>
        <taxon>Kickxellales</taxon>
        <taxon>Kickxellaceae</taxon>
        <taxon>Kickxella</taxon>
    </lineage>
</organism>
<dbReference type="Proteomes" id="UP001150581">
    <property type="component" value="Unassembled WGS sequence"/>
</dbReference>
<reference evidence="1" key="1">
    <citation type="submission" date="2022-07" db="EMBL/GenBank/DDBJ databases">
        <title>Phylogenomic reconstructions and comparative analyses of Kickxellomycotina fungi.</title>
        <authorList>
            <person name="Reynolds N.K."/>
            <person name="Stajich J.E."/>
            <person name="Barry K."/>
            <person name="Grigoriev I.V."/>
            <person name="Crous P."/>
            <person name="Smith M.E."/>
        </authorList>
    </citation>
    <scope>NUCLEOTIDE SEQUENCE</scope>
    <source>
        <strain evidence="1">Benny 63K</strain>
    </source>
</reference>
<evidence type="ECO:0000313" key="1">
    <source>
        <dbReference type="EMBL" id="KAJ1897647.1"/>
    </source>
</evidence>
<protein>
    <submittedName>
        <fullName evidence="1">Uncharacterized protein</fullName>
    </submittedName>
</protein>
<proteinExistence type="predicted"/>
<keyword evidence="2" id="KW-1185">Reference proteome</keyword>
<name>A0ACC1INA8_9FUNG</name>
<comment type="caution">
    <text evidence="1">The sequence shown here is derived from an EMBL/GenBank/DDBJ whole genome shotgun (WGS) entry which is preliminary data.</text>
</comment>
<evidence type="ECO:0000313" key="2">
    <source>
        <dbReference type="Proteomes" id="UP001150581"/>
    </source>
</evidence>